<organism evidence="1 2">
    <name type="scientific">Cystobacter fuscus (strain ATCC 25194 / DSM 2262 / NBRC 100088 / M29)</name>
    <dbReference type="NCBI Taxonomy" id="1242864"/>
    <lineage>
        <taxon>Bacteria</taxon>
        <taxon>Pseudomonadati</taxon>
        <taxon>Myxococcota</taxon>
        <taxon>Myxococcia</taxon>
        <taxon>Myxococcales</taxon>
        <taxon>Cystobacterineae</taxon>
        <taxon>Archangiaceae</taxon>
        <taxon>Cystobacter</taxon>
    </lineage>
</organism>
<dbReference type="Proteomes" id="UP000011682">
    <property type="component" value="Unassembled WGS sequence"/>
</dbReference>
<evidence type="ECO:0008006" key="3">
    <source>
        <dbReference type="Google" id="ProtNLM"/>
    </source>
</evidence>
<dbReference type="EMBL" id="ANAH02000014">
    <property type="protein sequence ID" value="EPX60164.1"/>
    <property type="molecule type" value="Genomic_DNA"/>
</dbReference>
<accession>S9QFU1</accession>
<keyword evidence="2" id="KW-1185">Reference proteome</keyword>
<comment type="caution">
    <text evidence="1">The sequence shown here is derived from an EMBL/GenBank/DDBJ whole genome shotgun (WGS) entry which is preliminary data.</text>
</comment>
<dbReference type="AlphaFoldDB" id="S9QFU1"/>
<protein>
    <recommendedName>
        <fullName evidence="3">DUF937 domain-containing protein</fullName>
    </recommendedName>
</protein>
<name>S9QFU1_CYSF2</name>
<evidence type="ECO:0000313" key="2">
    <source>
        <dbReference type="Proteomes" id="UP000011682"/>
    </source>
</evidence>
<gene>
    <name evidence="1" type="ORF">D187_002250</name>
</gene>
<evidence type="ECO:0000313" key="1">
    <source>
        <dbReference type="EMBL" id="EPX60164.1"/>
    </source>
</evidence>
<reference evidence="1" key="1">
    <citation type="submission" date="2013-05" db="EMBL/GenBank/DDBJ databases">
        <title>Genome assembly of Cystobacter fuscus DSM 2262.</title>
        <authorList>
            <person name="Sharma G."/>
            <person name="Khatri I."/>
            <person name="Kaur C."/>
            <person name="Mayilraj S."/>
            <person name="Subramanian S."/>
        </authorList>
    </citation>
    <scope>NUCLEOTIDE SEQUENCE [LARGE SCALE GENOMIC DNA]</scope>
    <source>
        <strain evidence="1">DSM 2262</strain>
    </source>
</reference>
<sequence>MVNPLAGAALSFAGNLASGKSLTQSLFSAASGLIPGGGGAGGVFGNLLGKFGGAAGFLDGAGGNSILSSALNLATGKKGVTDVLGQLMGNFAQKGLSQLGLNNATELAAQRMAQMLLQ</sequence>
<proteinExistence type="predicted"/>